<evidence type="ECO:0000313" key="8">
    <source>
        <dbReference type="Proteomes" id="UP001240250"/>
    </source>
</evidence>
<comment type="caution">
    <text evidence="7">The sequence shown here is derived from an EMBL/GenBank/DDBJ whole genome shotgun (WGS) entry which is preliminary data.</text>
</comment>
<protein>
    <recommendedName>
        <fullName evidence="4">Pseudouridine synthase</fullName>
        <ecNumber evidence="4">5.4.99.-</ecNumber>
    </recommendedName>
</protein>
<dbReference type="InterPro" id="IPR000748">
    <property type="entry name" value="PsdUridine_synth_RsuA/RluB/E/F"/>
</dbReference>
<dbReference type="Pfam" id="PF01479">
    <property type="entry name" value="S4"/>
    <property type="match status" value="1"/>
</dbReference>
<dbReference type="Proteomes" id="UP001240250">
    <property type="component" value="Unassembled WGS sequence"/>
</dbReference>
<evidence type="ECO:0000256" key="4">
    <source>
        <dbReference type="RuleBase" id="RU003887"/>
    </source>
</evidence>
<dbReference type="SUPFAM" id="SSF55174">
    <property type="entry name" value="Alpha-L RNA-binding motif"/>
    <property type="match status" value="1"/>
</dbReference>
<dbReference type="EMBL" id="JAUSVM010000001">
    <property type="protein sequence ID" value="MDQ0426941.1"/>
    <property type="molecule type" value="Genomic_DNA"/>
</dbReference>
<dbReference type="InterPro" id="IPR002942">
    <property type="entry name" value="S4_RNA-bd"/>
</dbReference>
<dbReference type="NCBIfam" id="TIGR00093">
    <property type="entry name" value="pseudouridine synthase"/>
    <property type="match status" value="1"/>
</dbReference>
<dbReference type="PROSITE" id="PS50889">
    <property type="entry name" value="S4"/>
    <property type="match status" value="1"/>
</dbReference>
<feature type="compositionally biased region" description="Gly residues" evidence="5">
    <location>
        <begin position="13"/>
        <end position="34"/>
    </location>
</feature>
<comment type="similarity">
    <text evidence="1 4">Belongs to the pseudouridine synthase RsuA family.</text>
</comment>
<dbReference type="InterPro" id="IPR050343">
    <property type="entry name" value="RsuA_PseudoU_synthase"/>
</dbReference>
<dbReference type="PANTHER" id="PTHR47683:SF2">
    <property type="entry name" value="RNA-BINDING S4 DOMAIN-CONTAINING PROTEIN"/>
    <property type="match status" value="1"/>
</dbReference>
<dbReference type="InterPro" id="IPR018496">
    <property type="entry name" value="PsdUridine_synth_RsuA/RluB_CS"/>
</dbReference>
<name>A0ABU0GNK7_9CELL</name>
<keyword evidence="8" id="KW-1185">Reference proteome</keyword>
<dbReference type="GO" id="GO:0160139">
    <property type="term" value="F:23S rRNA pseudouridine(2605) synthase activity"/>
    <property type="evidence" value="ECO:0007669"/>
    <property type="project" value="UniProtKB-EC"/>
</dbReference>
<evidence type="ECO:0000256" key="1">
    <source>
        <dbReference type="ARBA" id="ARBA00008348"/>
    </source>
</evidence>
<reference evidence="7 8" key="1">
    <citation type="submission" date="2023-07" db="EMBL/GenBank/DDBJ databases">
        <title>Sequencing the genomes of 1000 actinobacteria strains.</title>
        <authorList>
            <person name="Klenk H.-P."/>
        </authorList>
    </citation>
    <scope>NUCLEOTIDE SEQUENCE [LARGE SCALE GENOMIC DNA]</scope>
    <source>
        <strain evidence="7 8">DSM 14785</strain>
    </source>
</reference>
<evidence type="ECO:0000256" key="3">
    <source>
        <dbReference type="PROSITE-ProRule" id="PRU00182"/>
    </source>
</evidence>
<dbReference type="InterPro" id="IPR020094">
    <property type="entry name" value="TruA/RsuA/RluB/E/F_N"/>
</dbReference>
<dbReference type="InterPro" id="IPR042092">
    <property type="entry name" value="PsdUridine_s_RsuA/RluB/E/F_cat"/>
</dbReference>
<dbReference type="Gene3D" id="3.10.290.10">
    <property type="entry name" value="RNA-binding S4 domain"/>
    <property type="match status" value="1"/>
</dbReference>
<dbReference type="RefSeq" id="WP_082739795.1">
    <property type="nucleotide sequence ID" value="NZ_JAUSVM010000001.1"/>
</dbReference>
<keyword evidence="2 4" id="KW-0413">Isomerase</keyword>
<dbReference type="InterPro" id="IPR036986">
    <property type="entry name" value="S4_RNA-bd_sf"/>
</dbReference>
<dbReference type="Pfam" id="PF00849">
    <property type="entry name" value="PseudoU_synth_2"/>
    <property type="match status" value="1"/>
</dbReference>
<feature type="region of interest" description="Disordered" evidence="5">
    <location>
        <begin position="1"/>
        <end position="54"/>
    </location>
</feature>
<dbReference type="InterPro" id="IPR020103">
    <property type="entry name" value="PsdUridine_synth_cat_dom_sf"/>
</dbReference>
<evidence type="ECO:0000259" key="6">
    <source>
        <dbReference type="SMART" id="SM00363"/>
    </source>
</evidence>
<dbReference type="Gene3D" id="3.30.70.1560">
    <property type="entry name" value="Alpha-L RNA-binding motif"/>
    <property type="match status" value="1"/>
</dbReference>
<dbReference type="CDD" id="cd02870">
    <property type="entry name" value="PseudoU_synth_RsuA_like"/>
    <property type="match status" value="1"/>
</dbReference>
<dbReference type="Gene3D" id="3.30.70.580">
    <property type="entry name" value="Pseudouridine synthase I, catalytic domain, N-terminal subdomain"/>
    <property type="match status" value="1"/>
</dbReference>
<dbReference type="PROSITE" id="PS01149">
    <property type="entry name" value="PSI_RSU"/>
    <property type="match status" value="1"/>
</dbReference>
<dbReference type="SUPFAM" id="SSF55120">
    <property type="entry name" value="Pseudouridine synthase"/>
    <property type="match status" value="1"/>
</dbReference>
<sequence length="294" mass="31317">MSGTNARGHRGGGRAAGAGRPGRGRGTTGGGTGGARRPQRRPAPAAEPVDVHDPEGVRLQKVLATAGLGSRRACEELIANGRVTVDGQLVVELGVRVDPKSAVIHVDGMRVQLDSSLITIALNKPKGVVSTMHDPEGRPALAQFVANREERLFHVGRLDADSEGLILLTNDGDLAHRLAHPSHGVAKTYLVEVQGRVKESLGTRLKQGVELEDGTVTVDDFKVVQVASHASLVEVVLHEGRNRVVRRLMDEVGHPVTKLVRTRIGPIRLGDLRPGRTRVLSKTELGSLMTSVGM</sequence>
<evidence type="ECO:0000313" key="7">
    <source>
        <dbReference type="EMBL" id="MDQ0426941.1"/>
    </source>
</evidence>
<gene>
    <name evidence="7" type="ORF">JO380_003322</name>
</gene>
<keyword evidence="3" id="KW-0694">RNA-binding</keyword>
<dbReference type="InterPro" id="IPR006145">
    <property type="entry name" value="PsdUridine_synth_RsuA/RluA"/>
</dbReference>
<dbReference type="PANTHER" id="PTHR47683">
    <property type="entry name" value="PSEUDOURIDINE SYNTHASE FAMILY PROTEIN-RELATED"/>
    <property type="match status" value="1"/>
</dbReference>
<organism evidence="7 8">
    <name type="scientific">Cellulomonas iranensis</name>
    <dbReference type="NCBI Taxonomy" id="76862"/>
    <lineage>
        <taxon>Bacteria</taxon>
        <taxon>Bacillati</taxon>
        <taxon>Actinomycetota</taxon>
        <taxon>Actinomycetes</taxon>
        <taxon>Micrococcales</taxon>
        <taxon>Cellulomonadaceae</taxon>
        <taxon>Cellulomonas</taxon>
    </lineage>
</organism>
<feature type="domain" description="RNA-binding S4" evidence="6">
    <location>
        <begin position="57"/>
        <end position="117"/>
    </location>
</feature>
<accession>A0ABU0GNK7</accession>
<evidence type="ECO:0000256" key="5">
    <source>
        <dbReference type="SAM" id="MobiDB-lite"/>
    </source>
</evidence>
<dbReference type="EC" id="5.4.99.-" evidence="4"/>
<evidence type="ECO:0000256" key="2">
    <source>
        <dbReference type="ARBA" id="ARBA00023235"/>
    </source>
</evidence>
<proteinExistence type="inferred from homology"/>
<dbReference type="CDD" id="cd00165">
    <property type="entry name" value="S4"/>
    <property type="match status" value="1"/>
</dbReference>
<dbReference type="SMART" id="SM00363">
    <property type="entry name" value="S4"/>
    <property type="match status" value="1"/>
</dbReference>